<name>A0AAV6JWY4_9ERIC</name>
<evidence type="ECO:0000256" key="3">
    <source>
        <dbReference type="ARBA" id="ARBA00022475"/>
    </source>
</evidence>
<comment type="subcellular location">
    <subcellularLocation>
        <location evidence="2">Cell membrane</location>
        <topology evidence="2">Multi-pass membrane protein</topology>
    </subcellularLocation>
</comment>
<protein>
    <submittedName>
        <fullName evidence="10">Uncharacterized protein</fullName>
    </submittedName>
</protein>
<comment type="similarity">
    <text evidence="7">Belongs to the fluoride channel Fluc/FEX (TC 1.A.43) family.</text>
</comment>
<evidence type="ECO:0000256" key="2">
    <source>
        <dbReference type="ARBA" id="ARBA00004651"/>
    </source>
</evidence>
<keyword evidence="11" id="KW-1185">Reference proteome</keyword>
<evidence type="ECO:0000256" key="5">
    <source>
        <dbReference type="ARBA" id="ARBA00022989"/>
    </source>
</evidence>
<sequence>MDLETNRADSFVRRHSLSSSNAITPIDDERHDIMENSSVMPIPVDALATTSIVSPSTSELTSPLSTEGIIHSNDENNENKKELPWVLDYGSQLIHLAVFGILGILTSSKVGSFLMGWFGIVFKGDISRVSDHLAVGLATGYLGSLTTFSCWNQKMLDLSVQGKWTLVVFGYPIGFILADYAIIYGVRTAQGFKRWFLACRLNGRGIGLYGLLKWVPFGTLIANVSAACVMAALATLMKVVKTKTCNTIATGIQFGLLGSLSTVSSFISEVHLLRESKKPWRGDVYAVVTIVVSFGLGTLIYSVPVWTHGYD</sequence>
<keyword evidence="4 9" id="KW-0812">Transmembrane</keyword>
<dbReference type="EMBL" id="JACTNZ010000006">
    <property type="protein sequence ID" value="KAG5544533.1"/>
    <property type="molecule type" value="Genomic_DNA"/>
</dbReference>
<dbReference type="Proteomes" id="UP000823749">
    <property type="component" value="Chromosome 6"/>
</dbReference>
<comment type="function">
    <text evidence="1">Fluoride channel required for the rapid expulsion of cytoplasmic fluoride.</text>
</comment>
<keyword evidence="6 9" id="KW-0472">Membrane</keyword>
<reference evidence="10 11" key="1">
    <citation type="submission" date="2020-08" db="EMBL/GenBank/DDBJ databases">
        <title>Plant Genome Project.</title>
        <authorList>
            <person name="Zhang R.-G."/>
        </authorList>
    </citation>
    <scope>NUCLEOTIDE SEQUENCE [LARGE SCALE GENOMIC DNA]</scope>
    <source>
        <strain evidence="10">WSP0</strain>
        <tissue evidence="10">Leaf</tissue>
    </source>
</reference>
<feature type="transmembrane region" description="Helical" evidence="9">
    <location>
        <begin position="164"/>
        <end position="186"/>
    </location>
</feature>
<comment type="catalytic activity">
    <reaction evidence="8">
        <text>fluoride(in) = fluoride(out)</text>
        <dbReference type="Rhea" id="RHEA:76159"/>
        <dbReference type="ChEBI" id="CHEBI:17051"/>
    </reaction>
    <physiologicalReaction direction="left-to-right" evidence="8">
        <dbReference type="Rhea" id="RHEA:76160"/>
    </physiologicalReaction>
</comment>
<evidence type="ECO:0000256" key="6">
    <source>
        <dbReference type="ARBA" id="ARBA00023136"/>
    </source>
</evidence>
<dbReference type="PANTHER" id="PTHR28259">
    <property type="entry name" value="FLUORIDE EXPORT PROTEIN 1-RELATED"/>
    <property type="match status" value="1"/>
</dbReference>
<proteinExistence type="inferred from homology"/>
<feature type="transmembrane region" description="Helical" evidence="9">
    <location>
        <begin position="93"/>
        <end position="121"/>
    </location>
</feature>
<dbReference type="PANTHER" id="PTHR28259:SF1">
    <property type="entry name" value="FLUORIDE EXPORT PROTEIN 1-RELATED"/>
    <property type="match status" value="1"/>
</dbReference>
<dbReference type="Pfam" id="PF02537">
    <property type="entry name" value="CRCB"/>
    <property type="match status" value="2"/>
</dbReference>
<evidence type="ECO:0000313" key="10">
    <source>
        <dbReference type="EMBL" id="KAG5544533.1"/>
    </source>
</evidence>
<keyword evidence="5 9" id="KW-1133">Transmembrane helix</keyword>
<feature type="transmembrane region" description="Helical" evidence="9">
    <location>
        <begin position="206"/>
        <end position="232"/>
    </location>
</feature>
<organism evidence="10 11">
    <name type="scientific">Rhododendron griersonianum</name>
    <dbReference type="NCBI Taxonomy" id="479676"/>
    <lineage>
        <taxon>Eukaryota</taxon>
        <taxon>Viridiplantae</taxon>
        <taxon>Streptophyta</taxon>
        <taxon>Embryophyta</taxon>
        <taxon>Tracheophyta</taxon>
        <taxon>Spermatophyta</taxon>
        <taxon>Magnoliopsida</taxon>
        <taxon>eudicotyledons</taxon>
        <taxon>Gunneridae</taxon>
        <taxon>Pentapetalae</taxon>
        <taxon>asterids</taxon>
        <taxon>Ericales</taxon>
        <taxon>Ericaceae</taxon>
        <taxon>Ericoideae</taxon>
        <taxon>Rhodoreae</taxon>
        <taxon>Rhododendron</taxon>
    </lineage>
</organism>
<evidence type="ECO:0000256" key="4">
    <source>
        <dbReference type="ARBA" id="ARBA00022692"/>
    </source>
</evidence>
<evidence type="ECO:0000313" key="11">
    <source>
        <dbReference type="Proteomes" id="UP000823749"/>
    </source>
</evidence>
<evidence type="ECO:0000256" key="1">
    <source>
        <dbReference type="ARBA" id="ARBA00002598"/>
    </source>
</evidence>
<keyword evidence="3" id="KW-1003">Cell membrane</keyword>
<feature type="transmembrane region" description="Helical" evidence="9">
    <location>
        <begin position="133"/>
        <end position="152"/>
    </location>
</feature>
<dbReference type="GO" id="GO:1903425">
    <property type="term" value="F:fluoride transmembrane transporter activity"/>
    <property type="evidence" value="ECO:0007669"/>
    <property type="project" value="TreeGrafter"/>
</dbReference>
<comment type="caution">
    <text evidence="10">The sequence shown here is derived from an EMBL/GenBank/DDBJ whole genome shotgun (WGS) entry which is preliminary data.</text>
</comment>
<dbReference type="GO" id="GO:0005886">
    <property type="term" value="C:plasma membrane"/>
    <property type="evidence" value="ECO:0007669"/>
    <property type="project" value="UniProtKB-SubCell"/>
</dbReference>
<evidence type="ECO:0000256" key="8">
    <source>
        <dbReference type="ARBA" id="ARBA00035585"/>
    </source>
</evidence>
<evidence type="ECO:0000256" key="9">
    <source>
        <dbReference type="SAM" id="Phobius"/>
    </source>
</evidence>
<dbReference type="AlphaFoldDB" id="A0AAV6JWY4"/>
<accession>A0AAV6JWY4</accession>
<evidence type="ECO:0000256" key="7">
    <source>
        <dbReference type="ARBA" id="ARBA00035120"/>
    </source>
</evidence>
<feature type="transmembrane region" description="Helical" evidence="9">
    <location>
        <begin position="284"/>
        <end position="303"/>
    </location>
</feature>
<gene>
    <name evidence="10" type="ORF">RHGRI_017082</name>
</gene>
<dbReference type="InterPro" id="IPR003691">
    <property type="entry name" value="FluC"/>
</dbReference>